<keyword evidence="3" id="KW-0456">Lyase</keyword>
<evidence type="ECO:0000256" key="1">
    <source>
        <dbReference type="ARBA" id="ARBA00005568"/>
    </source>
</evidence>
<evidence type="ECO:0000256" key="2">
    <source>
        <dbReference type="ARBA" id="ARBA00022723"/>
    </source>
</evidence>
<dbReference type="InterPro" id="IPR040442">
    <property type="entry name" value="Pyrv_kinase-like_dom_sf"/>
</dbReference>
<dbReference type="Gene3D" id="3.20.20.60">
    <property type="entry name" value="Phosphoenolpyruvate-binding domains"/>
    <property type="match status" value="1"/>
</dbReference>
<evidence type="ECO:0000256" key="3">
    <source>
        <dbReference type="ARBA" id="ARBA00023239"/>
    </source>
</evidence>
<dbReference type="RefSeq" id="WP_208738999.1">
    <property type="nucleotide sequence ID" value="NZ_CP024915.1"/>
</dbReference>
<dbReference type="GO" id="GO:0016832">
    <property type="term" value="F:aldehyde-lyase activity"/>
    <property type="evidence" value="ECO:0007669"/>
    <property type="project" value="TreeGrafter"/>
</dbReference>
<proteinExistence type="inferred from homology"/>
<dbReference type="GO" id="GO:0005737">
    <property type="term" value="C:cytoplasm"/>
    <property type="evidence" value="ECO:0007669"/>
    <property type="project" value="TreeGrafter"/>
</dbReference>
<dbReference type="InterPro" id="IPR050251">
    <property type="entry name" value="HpcH-HpaI_aldolase"/>
</dbReference>
<dbReference type="Proteomes" id="UP000239187">
    <property type="component" value="Chromosome"/>
</dbReference>
<sequence>MPLVDTVADAEAAVAASHYPPLGARSWGPLHGARPVHQPGSDGGRHAVPLCSVMIETARALEAVEGIAAVPGVDMIFVGPFDLSLALGLEVDDLLASTGERAPLERIIGACRVAGIRAGAYAGTPERAAILGAAGFS</sequence>
<feature type="domain" description="HpcH/HpaI aldolase/citrate lyase" evidence="4">
    <location>
        <begin position="1"/>
        <end position="118"/>
    </location>
</feature>
<dbReference type="EMBL" id="CP024915">
    <property type="protein sequence ID" value="AUZ87702.1"/>
    <property type="molecule type" value="Genomic_DNA"/>
</dbReference>
<dbReference type="PANTHER" id="PTHR30502">
    <property type="entry name" value="2-KETO-3-DEOXY-L-RHAMNONATE ALDOLASE"/>
    <property type="match status" value="1"/>
</dbReference>
<keyword evidence="2" id="KW-0479">Metal-binding</keyword>
<dbReference type="SUPFAM" id="SSF51621">
    <property type="entry name" value="Phosphoenolpyruvate/pyruvate domain"/>
    <property type="match status" value="1"/>
</dbReference>
<dbReference type="InterPro" id="IPR015813">
    <property type="entry name" value="Pyrv/PenolPyrv_kinase-like_dom"/>
</dbReference>
<evidence type="ECO:0000313" key="5">
    <source>
        <dbReference type="EMBL" id="AUZ87702.1"/>
    </source>
</evidence>
<gene>
    <name evidence="5" type="ORF">CVO76_08725</name>
</gene>
<reference evidence="5 6" key="1">
    <citation type="submission" date="2017-11" db="EMBL/GenBank/DDBJ databases">
        <title>Draft genome of Arthrobacter agilis strain UMCV2, a plant growth-promoting rhizobacterium and biocontrol capacity of phytopathogenic fungi.</title>
        <authorList>
            <person name="Martinez-Camara R."/>
            <person name="Santoyo G."/>
            <person name="Moreno-Hagelsieb G."/>
            <person name="Valencia-Cantero E."/>
        </authorList>
    </citation>
    <scope>NUCLEOTIDE SEQUENCE [LARGE SCALE GENOMIC DNA]</scope>
    <source>
        <strain evidence="5 6">UMCV2</strain>
    </source>
</reference>
<protein>
    <recommendedName>
        <fullName evidence="4">HpcH/HpaI aldolase/citrate lyase domain-containing protein</fullName>
    </recommendedName>
</protein>
<dbReference type="GO" id="GO:0046872">
    <property type="term" value="F:metal ion binding"/>
    <property type="evidence" value="ECO:0007669"/>
    <property type="project" value="UniProtKB-KW"/>
</dbReference>
<comment type="similarity">
    <text evidence="1">Belongs to the HpcH/HpaI aldolase family.</text>
</comment>
<dbReference type="InterPro" id="IPR005000">
    <property type="entry name" value="Aldolase/citrate-lyase_domain"/>
</dbReference>
<evidence type="ECO:0000313" key="6">
    <source>
        <dbReference type="Proteomes" id="UP000239187"/>
    </source>
</evidence>
<evidence type="ECO:0000259" key="4">
    <source>
        <dbReference type="Pfam" id="PF03328"/>
    </source>
</evidence>
<dbReference type="Pfam" id="PF03328">
    <property type="entry name" value="HpcH_HpaI"/>
    <property type="match status" value="1"/>
</dbReference>
<dbReference type="AlphaFoldDB" id="A0A2L0UES8"/>
<organism evidence="5 6">
    <name type="scientific">Arthrobacter agilis</name>
    <dbReference type="NCBI Taxonomy" id="37921"/>
    <lineage>
        <taxon>Bacteria</taxon>
        <taxon>Bacillati</taxon>
        <taxon>Actinomycetota</taxon>
        <taxon>Actinomycetes</taxon>
        <taxon>Micrococcales</taxon>
        <taxon>Micrococcaceae</taxon>
        <taxon>Arthrobacter</taxon>
    </lineage>
</organism>
<accession>A0A2L0UES8</accession>
<name>A0A2L0UES8_9MICC</name>
<dbReference type="PANTHER" id="PTHR30502:SF0">
    <property type="entry name" value="PHOSPHOENOLPYRUVATE CARBOXYLASE FAMILY PROTEIN"/>
    <property type="match status" value="1"/>
</dbReference>